<evidence type="ECO:0000313" key="1">
    <source>
        <dbReference type="Proteomes" id="UP000515154"/>
    </source>
</evidence>
<accession>A0A6P7STM1</accession>
<name>A0A6P7STM1_9MOLL</name>
<dbReference type="AlphaFoldDB" id="A0A6P7STM1"/>
<keyword evidence="1" id="KW-1185">Reference proteome</keyword>
<reference evidence="2" key="1">
    <citation type="submission" date="2025-08" db="UniProtKB">
        <authorList>
            <consortium name="RefSeq"/>
        </authorList>
    </citation>
    <scope>IDENTIFICATION</scope>
</reference>
<organism evidence="1 2">
    <name type="scientific">Octopus sinensis</name>
    <name type="common">East Asian common octopus</name>
    <dbReference type="NCBI Taxonomy" id="2607531"/>
    <lineage>
        <taxon>Eukaryota</taxon>
        <taxon>Metazoa</taxon>
        <taxon>Spiralia</taxon>
        <taxon>Lophotrochozoa</taxon>
        <taxon>Mollusca</taxon>
        <taxon>Cephalopoda</taxon>
        <taxon>Coleoidea</taxon>
        <taxon>Octopodiformes</taxon>
        <taxon>Octopoda</taxon>
        <taxon>Incirrata</taxon>
        <taxon>Octopodidae</taxon>
        <taxon>Octopus</taxon>
    </lineage>
</organism>
<protein>
    <submittedName>
        <fullName evidence="2">Ankyrin repeat protein RF_0381</fullName>
    </submittedName>
</protein>
<dbReference type="SMART" id="SM00248">
    <property type="entry name" value="ANK"/>
    <property type="match status" value="3"/>
</dbReference>
<dbReference type="Proteomes" id="UP000515154">
    <property type="component" value="Linkage group LG10"/>
</dbReference>
<dbReference type="RefSeq" id="XP_029641291.1">
    <property type="nucleotide sequence ID" value="XM_029785431.1"/>
</dbReference>
<gene>
    <name evidence="2" type="primary">LOC115216234</name>
</gene>
<dbReference type="Gene3D" id="1.25.40.20">
    <property type="entry name" value="Ankyrin repeat-containing domain"/>
    <property type="match status" value="1"/>
</dbReference>
<dbReference type="KEGG" id="osn:115216234"/>
<evidence type="ECO:0000313" key="2">
    <source>
        <dbReference type="RefSeq" id="XP_029641291.1"/>
    </source>
</evidence>
<proteinExistence type="predicted"/>
<dbReference type="SUPFAM" id="SSF48403">
    <property type="entry name" value="Ankyrin repeat"/>
    <property type="match status" value="1"/>
</dbReference>
<sequence>MNAENNNGNFFNYICSIFASTKDSMNLEIKNSQNMTLFLLVISTAHLGMIHKIITYGANMNAENNNGNFFNYICSIFASTKDSMNLEIKNSQNMTLFLLVISTAHLGMIHKIITYGANMNAENNNGNFFNYICSIFASTKDSMNLEIKNCQNMTLFLLVISTAHLGMIHKFITYGANMNAENNNGNFFNYICSIFASTKDSMNLEIKNSENMTL</sequence>
<dbReference type="InterPro" id="IPR002110">
    <property type="entry name" value="Ankyrin_rpt"/>
</dbReference>
<dbReference type="InterPro" id="IPR036770">
    <property type="entry name" value="Ankyrin_rpt-contain_sf"/>
</dbReference>